<evidence type="ECO:0000313" key="1">
    <source>
        <dbReference type="EMBL" id="KKM16524.1"/>
    </source>
</evidence>
<organism evidence="1">
    <name type="scientific">marine sediment metagenome</name>
    <dbReference type="NCBI Taxonomy" id="412755"/>
    <lineage>
        <taxon>unclassified sequences</taxon>
        <taxon>metagenomes</taxon>
        <taxon>ecological metagenomes</taxon>
    </lineage>
</organism>
<protein>
    <submittedName>
        <fullName evidence="1">Uncharacterized protein</fullName>
    </submittedName>
</protein>
<dbReference type="EMBL" id="LAZR01014656">
    <property type="protein sequence ID" value="KKM16524.1"/>
    <property type="molecule type" value="Genomic_DNA"/>
</dbReference>
<reference evidence="1" key="1">
    <citation type="journal article" date="2015" name="Nature">
        <title>Complex archaea that bridge the gap between prokaryotes and eukaryotes.</title>
        <authorList>
            <person name="Spang A."/>
            <person name="Saw J.H."/>
            <person name="Jorgensen S.L."/>
            <person name="Zaremba-Niedzwiedzka K."/>
            <person name="Martijn J."/>
            <person name="Lind A.E."/>
            <person name="van Eijk R."/>
            <person name="Schleper C."/>
            <person name="Guy L."/>
            <person name="Ettema T.J."/>
        </authorList>
    </citation>
    <scope>NUCLEOTIDE SEQUENCE</scope>
</reference>
<name>A0A0F9IA21_9ZZZZ</name>
<accession>A0A0F9IA21</accession>
<dbReference type="AlphaFoldDB" id="A0A0F9IA21"/>
<gene>
    <name evidence="1" type="ORF">LCGC14_1685000</name>
</gene>
<comment type="caution">
    <text evidence="1">The sequence shown here is derived from an EMBL/GenBank/DDBJ whole genome shotgun (WGS) entry which is preliminary data.</text>
</comment>
<proteinExistence type="predicted"/>
<sequence length="57" mass="6450">MHLLYNVCRQVSNTLDRIDVNLAGTKIRNRRLSRRLALDNPGDLDDNSINESGLKGQ</sequence>